<sequence length="34" mass="3850">MSLFKVCMSDGLLLVFCSVFSLHFLESKILISIK</sequence>
<accession>A0A816V547</accession>
<gene>
    <name evidence="1" type="ORF">DARMORV10_A03P05890.1</name>
</gene>
<name>A0A816V547_BRANA</name>
<dbReference type="EMBL" id="HG994357">
    <property type="protein sequence ID" value="CAF2119447.1"/>
    <property type="molecule type" value="Genomic_DNA"/>
</dbReference>
<dbReference type="AlphaFoldDB" id="A0A816V547"/>
<dbReference type="Proteomes" id="UP001295469">
    <property type="component" value="Chromosome A03"/>
</dbReference>
<evidence type="ECO:0000313" key="1">
    <source>
        <dbReference type="EMBL" id="CAF2119447.1"/>
    </source>
</evidence>
<protein>
    <submittedName>
        <fullName evidence="1">(rape) hypothetical protein</fullName>
    </submittedName>
</protein>
<proteinExistence type="predicted"/>
<organism evidence="1">
    <name type="scientific">Brassica napus</name>
    <name type="common">Rape</name>
    <dbReference type="NCBI Taxonomy" id="3708"/>
    <lineage>
        <taxon>Eukaryota</taxon>
        <taxon>Viridiplantae</taxon>
        <taxon>Streptophyta</taxon>
        <taxon>Embryophyta</taxon>
        <taxon>Tracheophyta</taxon>
        <taxon>Spermatophyta</taxon>
        <taxon>Magnoliopsida</taxon>
        <taxon>eudicotyledons</taxon>
        <taxon>Gunneridae</taxon>
        <taxon>Pentapetalae</taxon>
        <taxon>rosids</taxon>
        <taxon>malvids</taxon>
        <taxon>Brassicales</taxon>
        <taxon>Brassicaceae</taxon>
        <taxon>Brassiceae</taxon>
        <taxon>Brassica</taxon>
    </lineage>
</organism>
<reference evidence="1" key="1">
    <citation type="submission" date="2021-01" db="EMBL/GenBank/DDBJ databases">
        <authorList>
            <consortium name="Genoscope - CEA"/>
            <person name="William W."/>
        </authorList>
    </citation>
    <scope>NUCLEOTIDE SEQUENCE</scope>
</reference>